<evidence type="ECO:0000313" key="2">
    <source>
        <dbReference type="Proteomes" id="UP001234178"/>
    </source>
</evidence>
<evidence type="ECO:0000313" key="1">
    <source>
        <dbReference type="EMBL" id="KAK4011499.1"/>
    </source>
</evidence>
<proteinExistence type="predicted"/>
<sequence>MSAPGEDAVVDVYSRTHLYNRNVESYAMKIDRSNIHDLSITLSTWKKTSGKIPEHICEDYIFAHALTEIVLLQEFTNVKTEYFVEEVPVVVNDANTDLKACTIIKIVALTSMSMVDFHRSRHQQSSQRQTKTSAELGFRGFHGAIMDDASPFIENFFPK</sequence>
<organism evidence="1 2">
    <name type="scientific">Daphnia magna</name>
    <dbReference type="NCBI Taxonomy" id="35525"/>
    <lineage>
        <taxon>Eukaryota</taxon>
        <taxon>Metazoa</taxon>
        <taxon>Ecdysozoa</taxon>
        <taxon>Arthropoda</taxon>
        <taxon>Crustacea</taxon>
        <taxon>Branchiopoda</taxon>
        <taxon>Diplostraca</taxon>
        <taxon>Cladocera</taxon>
        <taxon>Anomopoda</taxon>
        <taxon>Daphniidae</taxon>
        <taxon>Daphnia</taxon>
    </lineage>
</organism>
<comment type="caution">
    <text evidence="1">The sequence shown here is derived from an EMBL/GenBank/DDBJ whole genome shotgun (WGS) entry which is preliminary data.</text>
</comment>
<name>A0ABQ9ZGG2_9CRUS</name>
<keyword evidence="2" id="KW-1185">Reference proteome</keyword>
<gene>
    <name evidence="1" type="ORF">OUZ56_020616</name>
</gene>
<protein>
    <submittedName>
        <fullName evidence="1">Uncharacterized protein</fullName>
    </submittedName>
</protein>
<accession>A0ABQ9ZGG2</accession>
<dbReference type="Proteomes" id="UP001234178">
    <property type="component" value="Unassembled WGS sequence"/>
</dbReference>
<dbReference type="EMBL" id="JAOYFB010000003">
    <property type="protein sequence ID" value="KAK4011499.1"/>
    <property type="molecule type" value="Genomic_DNA"/>
</dbReference>
<reference evidence="1 2" key="1">
    <citation type="journal article" date="2023" name="Nucleic Acids Res.">
        <title>The hologenome of Daphnia magna reveals possible DNA methylation and microbiome-mediated evolution of the host genome.</title>
        <authorList>
            <person name="Chaturvedi A."/>
            <person name="Li X."/>
            <person name="Dhandapani V."/>
            <person name="Marshall H."/>
            <person name="Kissane S."/>
            <person name="Cuenca-Cambronero M."/>
            <person name="Asole G."/>
            <person name="Calvet F."/>
            <person name="Ruiz-Romero M."/>
            <person name="Marangio P."/>
            <person name="Guigo R."/>
            <person name="Rago D."/>
            <person name="Mirbahai L."/>
            <person name="Eastwood N."/>
            <person name="Colbourne J.K."/>
            <person name="Zhou J."/>
            <person name="Mallon E."/>
            <person name="Orsini L."/>
        </authorList>
    </citation>
    <scope>NUCLEOTIDE SEQUENCE [LARGE SCALE GENOMIC DNA]</scope>
    <source>
        <strain evidence="1">LRV0_1</strain>
    </source>
</reference>